<feature type="transmembrane region" description="Helical" evidence="2">
    <location>
        <begin position="233"/>
        <end position="257"/>
    </location>
</feature>
<sequence>MSTPHTPLRDAGTAPRITSIQPKQSRASTRQSAPNRGQRLPTATFGNTDPRTTGIPQEEFDEYGAELEPGARVWKTYVKEADKFDTEQVEGWNRSLDVTLIFAALFTAICTAFVIESSKSLKEDPTETSARRLDQIASILLVVAGANDLSQLNSTEIMAPIASEPFSPRPVDLCVNILWFFSLILSAAVSLISMLAKEWCYLFMSGRIGDPWSQTKRRQQRWEGIENWKMEKVIIFLPSLIHLSFLSFAVGICIYLWDMSPGVAIPTAVVTVVSVLIYVASTILPLLEFFGTECPYSTSISRFIQRMKGADDNKSGKQSPEEAGRIAVGALAWLIKTNENANSTDIALQAVAGAESDTANRQLLKNCGADTMISRRLIALDSYMNNYEQISDLYTRAQSFFQEQKPSVTSTGLTSTEQVANIPTEQVTDTPGETVADTPGEKVNAKSNQEIRDWKSSGGVPQKDLHREIQKTIRNLRNTINEQIDAHVTSSGHTFIFTPDNIQALRVGRTAASHCLRSLQNGIQNQTQELFDYAISLLERYRNGEAHLNPKEIEYLMVGIAMLLSSLLVNCHIAIGAQYVMRLLRTASRVDTGQNQLHLGYLALPLIVYAISRNDYPGWTKRPPLSPISRSERAIEVIAYYVSHPSKLSGVSSTMINLALLELLSDPEGYKLEDDDVVTISDAFDPAAEEAHIHTFPTKSPPDTFSRTLKSMATIVSKDPNGLFSRHDNIIACLTVLNRTRMDKSTLDAPVGQVYAFVVDYSGWTEDHILDSAQSLGRRGVIARLQEVAVLEASDTDLVIKSFAIGQAWFLIDLAIESGTASRQDWRKAKERIGKAV</sequence>
<dbReference type="InterPro" id="IPR045338">
    <property type="entry name" value="DUF6535"/>
</dbReference>
<gene>
    <name evidence="4" type="ORF">RDB_LOCUS44406</name>
</gene>
<organism evidence="4 5">
    <name type="scientific">Rhizoctonia solani</name>
    <dbReference type="NCBI Taxonomy" id="456999"/>
    <lineage>
        <taxon>Eukaryota</taxon>
        <taxon>Fungi</taxon>
        <taxon>Dikarya</taxon>
        <taxon>Basidiomycota</taxon>
        <taxon>Agaricomycotina</taxon>
        <taxon>Agaricomycetes</taxon>
        <taxon>Cantharellales</taxon>
        <taxon>Ceratobasidiaceae</taxon>
        <taxon>Rhizoctonia</taxon>
    </lineage>
</organism>
<name>A0A8H3ATQ6_9AGAM</name>
<evidence type="ECO:0000256" key="1">
    <source>
        <dbReference type="SAM" id="MobiDB-lite"/>
    </source>
</evidence>
<feature type="compositionally biased region" description="Polar residues" evidence="1">
    <location>
        <begin position="16"/>
        <end position="35"/>
    </location>
</feature>
<dbReference type="AlphaFoldDB" id="A0A8H3ATQ6"/>
<keyword evidence="2" id="KW-0812">Transmembrane</keyword>
<proteinExistence type="predicted"/>
<feature type="compositionally biased region" description="Polar residues" evidence="1">
    <location>
        <begin position="44"/>
        <end position="55"/>
    </location>
</feature>
<feature type="transmembrane region" description="Helical" evidence="2">
    <location>
        <begin position="98"/>
        <end position="115"/>
    </location>
</feature>
<feature type="transmembrane region" description="Helical" evidence="2">
    <location>
        <begin position="177"/>
        <end position="196"/>
    </location>
</feature>
<feature type="region of interest" description="Disordered" evidence="1">
    <location>
        <begin position="1"/>
        <end position="56"/>
    </location>
</feature>
<dbReference type="Pfam" id="PF20153">
    <property type="entry name" value="DUF6535"/>
    <property type="match status" value="1"/>
</dbReference>
<feature type="transmembrane region" description="Helical" evidence="2">
    <location>
        <begin position="263"/>
        <end position="287"/>
    </location>
</feature>
<reference evidence="4" key="1">
    <citation type="submission" date="2021-01" db="EMBL/GenBank/DDBJ databases">
        <authorList>
            <person name="Kaushik A."/>
        </authorList>
    </citation>
    <scope>NUCLEOTIDE SEQUENCE</scope>
    <source>
        <strain evidence="4">AG4-R118</strain>
    </source>
</reference>
<evidence type="ECO:0000313" key="4">
    <source>
        <dbReference type="EMBL" id="CAE6437365.1"/>
    </source>
</evidence>
<evidence type="ECO:0000259" key="3">
    <source>
        <dbReference type="Pfam" id="PF20153"/>
    </source>
</evidence>
<protein>
    <recommendedName>
        <fullName evidence="3">DUF6535 domain-containing protein</fullName>
    </recommendedName>
</protein>
<dbReference type="Proteomes" id="UP000663888">
    <property type="component" value="Unassembled WGS sequence"/>
</dbReference>
<evidence type="ECO:0000256" key="2">
    <source>
        <dbReference type="SAM" id="Phobius"/>
    </source>
</evidence>
<feature type="domain" description="DUF6535" evidence="3">
    <location>
        <begin position="74"/>
        <end position="257"/>
    </location>
</feature>
<keyword evidence="2" id="KW-0472">Membrane</keyword>
<accession>A0A8H3ATQ6</accession>
<evidence type="ECO:0000313" key="5">
    <source>
        <dbReference type="Proteomes" id="UP000663888"/>
    </source>
</evidence>
<feature type="transmembrane region" description="Helical" evidence="2">
    <location>
        <begin position="555"/>
        <end position="575"/>
    </location>
</feature>
<comment type="caution">
    <text evidence="4">The sequence shown here is derived from an EMBL/GenBank/DDBJ whole genome shotgun (WGS) entry which is preliminary data.</text>
</comment>
<dbReference type="EMBL" id="CAJMWX010000873">
    <property type="protein sequence ID" value="CAE6437365.1"/>
    <property type="molecule type" value="Genomic_DNA"/>
</dbReference>
<keyword evidence="2" id="KW-1133">Transmembrane helix</keyword>